<evidence type="ECO:0000313" key="3">
    <source>
        <dbReference type="Proteomes" id="UP000466730"/>
    </source>
</evidence>
<dbReference type="Gene3D" id="2.60.120.10">
    <property type="entry name" value="Jelly Rolls"/>
    <property type="match status" value="1"/>
</dbReference>
<sequence length="156" mass="17313">MTDSPRPATAPHRAFDPQRFGWDGVETRVYKAGEGPWRDVTRQVLFPPEGDLPVEWRYFEVAPGGWSTLERHDHQHAVVIVRGHGHALIEGAVRAVAMFDLIRIPAQGWHQFRADAGEALGFFCLVAAERDRPQLPTADDIAALSADPAIAAFIRP</sequence>
<accession>A0A844BI21</accession>
<dbReference type="RefSeq" id="WP_153748007.1">
    <property type="nucleotide sequence ID" value="NZ_BAAADI010000049.1"/>
</dbReference>
<protein>
    <submittedName>
        <fullName evidence="2">Cupin domain-containing protein</fullName>
    </submittedName>
</protein>
<dbReference type="SUPFAM" id="SSF51182">
    <property type="entry name" value="RmlC-like cupins"/>
    <property type="match status" value="1"/>
</dbReference>
<gene>
    <name evidence="2" type="ORF">GH815_06830</name>
</gene>
<dbReference type="Proteomes" id="UP000466730">
    <property type="component" value="Unassembled WGS sequence"/>
</dbReference>
<dbReference type="OrthoDB" id="1551122at2"/>
<dbReference type="InterPro" id="IPR014710">
    <property type="entry name" value="RmlC-like_jellyroll"/>
</dbReference>
<dbReference type="EMBL" id="WJPO01000007">
    <property type="protein sequence ID" value="MRH20702.1"/>
    <property type="molecule type" value="Genomic_DNA"/>
</dbReference>
<dbReference type="InterPro" id="IPR011051">
    <property type="entry name" value="RmlC_Cupin_sf"/>
</dbReference>
<evidence type="ECO:0000313" key="2">
    <source>
        <dbReference type="EMBL" id="MRH20702.1"/>
    </source>
</evidence>
<keyword evidence="3" id="KW-1185">Reference proteome</keyword>
<feature type="domain" description="Cupin type-2" evidence="1">
    <location>
        <begin position="58"/>
        <end position="124"/>
    </location>
</feature>
<dbReference type="Pfam" id="PF07883">
    <property type="entry name" value="Cupin_2"/>
    <property type="match status" value="1"/>
</dbReference>
<evidence type="ECO:0000259" key="1">
    <source>
        <dbReference type="Pfam" id="PF07883"/>
    </source>
</evidence>
<reference evidence="2 3" key="1">
    <citation type="submission" date="2019-11" db="EMBL/GenBank/DDBJ databases">
        <title>Draft Whole-Genome sequence of the marine photosynthetic bacterium Rhodovulum strictum DSM 11289.</title>
        <authorList>
            <person name="Kyndt J.A."/>
            <person name="Meyer T.E."/>
        </authorList>
    </citation>
    <scope>NUCLEOTIDE SEQUENCE [LARGE SCALE GENOMIC DNA]</scope>
    <source>
        <strain evidence="2 3">DSM 11289</strain>
    </source>
</reference>
<dbReference type="AlphaFoldDB" id="A0A844BI21"/>
<dbReference type="CDD" id="cd02222">
    <property type="entry name" value="cupin_TM1459-like"/>
    <property type="match status" value="1"/>
</dbReference>
<dbReference type="InterPro" id="IPR013096">
    <property type="entry name" value="Cupin_2"/>
</dbReference>
<organism evidence="2 3">
    <name type="scientific">Rhodovulum strictum</name>
    <dbReference type="NCBI Taxonomy" id="58314"/>
    <lineage>
        <taxon>Bacteria</taxon>
        <taxon>Pseudomonadati</taxon>
        <taxon>Pseudomonadota</taxon>
        <taxon>Alphaproteobacteria</taxon>
        <taxon>Rhodobacterales</taxon>
        <taxon>Paracoccaceae</taxon>
        <taxon>Rhodovulum</taxon>
    </lineage>
</organism>
<proteinExistence type="predicted"/>
<comment type="caution">
    <text evidence="2">The sequence shown here is derived from an EMBL/GenBank/DDBJ whole genome shotgun (WGS) entry which is preliminary data.</text>
</comment>
<name>A0A844BI21_9RHOB</name>